<dbReference type="GO" id="GO:0033186">
    <property type="term" value="C:CAF-1 complex"/>
    <property type="evidence" value="ECO:0007669"/>
    <property type="project" value="TreeGrafter"/>
</dbReference>
<dbReference type="Pfam" id="PF24105">
    <property type="entry name" value="Beta-prop_CAF1B_HIR1"/>
    <property type="match status" value="2"/>
</dbReference>
<dbReference type="SMART" id="SM00320">
    <property type="entry name" value="WD40"/>
    <property type="match status" value="3"/>
</dbReference>
<dbReference type="Pfam" id="PF15512">
    <property type="entry name" value="CAF-1_p60_C"/>
    <property type="match status" value="2"/>
</dbReference>
<dbReference type="AlphaFoldDB" id="A0A2K5KJA8"/>
<keyword evidence="11" id="KW-0131">Cell cycle</keyword>
<evidence type="ECO:0000256" key="11">
    <source>
        <dbReference type="ARBA" id="ARBA00023306"/>
    </source>
</evidence>
<evidence type="ECO:0000256" key="2">
    <source>
        <dbReference type="ARBA" id="ARBA00007306"/>
    </source>
</evidence>
<dbReference type="GeneTree" id="ENSGT00550000074968"/>
<keyword evidence="8" id="KW-0143">Chaperone</keyword>
<dbReference type="InterPro" id="IPR055410">
    <property type="entry name" value="Beta-prop_CAF1B_HIR1"/>
</dbReference>
<reference evidence="19" key="1">
    <citation type="submission" date="2025-08" db="UniProtKB">
        <authorList>
            <consortium name="Ensembl"/>
        </authorList>
    </citation>
    <scope>IDENTIFICATION</scope>
</reference>
<dbReference type="Gene3D" id="2.130.10.10">
    <property type="entry name" value="YVTN repeat-like/Quinoprotein amine dehydrogenase"/>
    <property type="match status" value="2"/>
</dbReference>
<evidence type="ECO:0000256" key="10">
    <source>
        <dbReference type="ARBA" id="ARBA00023242"/>
    </source>
</evidence>
<dbReference type="InterPro" id="IPR029129">
    <property type="entry name" value="CAF1_p60_C"/>
</dbReference>
<evidence type="ECO:0000256" key="1">
    <source>
        <dbReference type="ARBA" id="ARBA00004123"/>
    </source>
</evidence>
<sequence>MRVITCEIAWHDKEPLYSLDFQHGTAGRTHRLVSAGVHSAVRIRKVEKGPDGNAIVEFLSNLAHHTKAINVLHFSPTGEILASAGDDAKVNDNKDLEQIAFQDEDQAQLNKKNWMIVKTLRGPLEDVYDICWATDGNLMASASVDINWDHLSQYVATLSCDRVLRVYSIQKMRVAFNVSKMLSGIGAEGEARSHWAFHDDSVKLFFRRLSFTPDGSLLLTPVGCAESGENVMNTTYFFSRKNLKRKVTLAVGSCLVYFELRPVVETGVEQMGLPYCLVFEDSVLLDTQESFPFGYVSNIHYHTSSDISWSSDGAFLAISSTDSYCSFVTFEKGELGILLKEKSVLSTRTPDTAKKTKSQTHRGSLPGSRPVEGTTASRTQDPSNPCLTPPQARQAPVPTAIRDPLSIILLSKAPFHPSQRVTLYTLQAWSKTTPWRINLIPLETSLHQSLYQSIDAQGSPSELKQPRRNENKGGTESLDP</sequence>
<evidence type="ECO:0000256" key="5">
    <source>
        <dbReference type="ARBA" id="ARBA00022737"/>
    </source>
</evidence>
<evidence type="ECO:0000256" key="4">
    <source>
        <dbReference type="ARBA" id="ARBA00022705"/>
    </source>
</evidence>
<evidence type="ECO:0000256" key="14">
    <source>
        <dbReference type="ARBA" id="ARBA00082781"/>
    </source>
</evidence>
<evidence type="ECO:0000256" key="8">
    <source>
        <dbReference type="ARBA" id="ARBA00023186"/>
    </source>
</evidence>
<dbReference type="GO" id="GO:0006260">
    <property type="term" value="P:DNA replication"/>
    <property type="evidence" value="ECO:0007669"/>
    <property type="project" value="UniProtKB-KW"/>
</dbReference>
<accession>A0A2K5KJA8</accession>
<dbReference type="InterPro" id="IPR001680">
    <property type="entry name" value="WD40_rpt"/>
</dbReference>
<dbReference type="PANTHER" id="PTHR15271:SF4">
    <property type="entry name" value="CHROMATIN ASSEMBLY FACTOR 1 SUBUNIT B"/>
    <property type="match status" value="1"/>
</dbReference>
<keyword evidence="9" id="KW-0234">DNA repair</keyword>
<dbReference type="PANTHER" id="PTHR15271">
    <property type="entry name" value="CHROMATIN ASSEMBLY FACTOR 1 SUBUNIT B"/>
    <property type="match status" value="1"/>
</dbReference>
<reference evidence="19" key="2">
    <citation type="submission" date="2025-09" db="UniProtKB">
        <authorList>
            <consortium name="Ensembl"/>
        </authorList>
    </citation>
    <scope>IDENTIFICATION</scope>
</reference>
<keyword evidence="10" id="KW-0539">Nucleus</keyword>
<dbReference type="OMA" id="CEIAWHD"/>
<dbReference type="InterPro" id="IPR036322">
    <property type="entry name" value="WD40_repeat_dom_sf"/>
</dbReference>
<evidence type="ECO:0000256" key="7">
    <source>
        <dbReference type="ARBA" id="ARBA00022853"/>
    </source>
</evidence>
<feature type="repeat" description="WD" evidence="15">
    <location>
        <begin position="62"/>
        <end position="90"/>
    </location>
</feature>
<feature type="domain" description="CAF1B/HIR1 beta-propeller" evidence="18">
    <location>
        <begin position="1"/>
        <end position="145"/>
    </location>
</feature>
<organism evidence="19 20">
    <name type="scientific">Cercocebus atys</name>
    <name type="common">Sooty mangabey</name>
    <name type="synonym">Cercocebus torquatus atys</name>
    <dbReference type="NCBI Taxonomy" id="9531"/>
    <lineage>
        <taxon>Eukaryota</taxon>
        <taxon>Metazoa</taxon>
        <taxon>Chordata</taxon>
        <taxon>Craniata</taxon>
        <taxon>Vertebrata</taxon>
        <taxon>Euteleostomi</taxon>
        <taxon>Mammalia</taxon>
        <taxon>Eutheria</taxon>
        <taxon>Euarchontoglires</taxon>
        <taxon>Primates</taxon>
        <taxon>Haplorrhini</taxon>
        <taxon>Catarrhini</taxon>
        <taxon>Cercopithecidae</taxon>
        <taxon>Cercopithecinae</taxon>
        <taxon>Cercocebus</taxon>
    </lineage>
</organism>
<dbReference type="Ensembl" id="ENSCATT00000004234.1">
    <property type="protein sequence ID" value="ENSCATP00000000780.1"/>
    <property type="gene ID" value="ENSCATG00000003731.1"/>
</dbReference>
<dbReference type="PROSITE" id="PS50082">
    <property type="entry name" value="WD_REPEATS_2"/>
    <property type="match status" value="1"/>
</dbReference>
<keyword evidence="7" id="KW-0156">Chromatin regulator</keyword>
<dbReference type="InterPro" id="IPR045145">
    <property type="entry name" value="PTHR15271"/>
</dbReference>
<comment type="function">
    <text evidence="12">Acts as a component of the histone chaperone complex chromatin assembly factor 1 (CAF-1), which assembles histone octamers onto DNA during replication and repair. CAF-1 performs the first step of the nucleosome assembly process, bringing newly synthesized histones H3 and H4 to replicating DNA; histones H2A/H2B can bind to this chromatin precursor subsequent to DNA replication to complete the histone octamer.</text>
</comment>
<keyword evidence="20" id="KW-1185">Reference proteome</keyword>
<evidence type="ECO:0000256" key="9">
    <source>
        <dbReference type="ARBA" id="ARBA00023204"/>
    </source>
</evidence>
<evidence type="ECO:0000256" key="16">
    <source>
        <dbReference type="SAM" id="MobiDB-lite"/>
    </source>
</evidence>
<evidence type="ECO:0000259" key="17">
    <source>
        <dbReference type="Pfam" id="PF15512"/>
    </source>
</evidence>
<evidence type="ECO:0000256" key="12">
    <source>
        <dbReference type="ARBA" id="ARBA00055488"/>
    </source>
</evidence>
<evidence type="ECO:0000313" key="19">
    <source>
        <dbReference type="Ensembl" id="ENSCATP00000000780.1"/>
    </source>
</evidence>
<feature type="domain" description="CAF1B/HIR1 beta-propeller" evidence="18">
    <location>
        <begin position="147"/>
        <end position="335"/>
    </location>
</feature>
<proteinExistence type="inferred from homology"/>
<protein>
    <recommendedName>
        <fullName evidence="13">Chromatin assembly factor 1 subunit B</fullName>
    </recommendedName>
    <alternativeName>
        <fullName evidence="14">Chromatin assembly factor I p60 subunit</fullName>
    </alternativeName>
</protein>
<keyword evidence="3 15" id="KW-0853">WD repeat</keyword>
<evidence type="ECO:0000256" key="6">
    <source>
        <dbReference type="ARBA" id="ARBA00022763"/>
    </source>
</evidence>
<dbReference type="SUPFAM" id="SSF50978">
    <property type="entry name" value="WD40 repeat-like"/>
    <property type="match status" value="1"/>
</dbReference>
<evidence type="ECO:0000256" key="13">
    <source>
        <dbReference type="ARBA" id="ARBA00070759"/>
    </source>
</evidence>
<dbReference type="InterPro" id="IPR015943">
    <property type="entry name" value="WD40/YVTN_repeat-like_dom_sf"/>
</dbReference>
<dbReference type="GO" id="GO:0006334">
    <property type="term" value="P:nucleosome assembly"/>
    <property type="evidence" value="ECO:0007669"/>
    <property type="project" value="TreeGrafter"/>
</dbReference>
<evidence type="ECO:0000313" key="20">
    <source>
        <dbReference type="Proteomes" id="UP000233060"/>
    </source>
</evidence>
<dbReference type="Proteomes" id="UP000233060">
    <property type="component" value="Unassembled WGS sequence"/>
</dbReference>
<evidence type="ECO:0000259" key="18">
    <source>
        <dbReference type="Pfam" id="PF24105"/>
    </source>
</evidence>
<keyword evidence="5" id="KW-0677">Repeat</keyword>
<keyword evidence="6" id="KW-0227">DNA damage</keyword>
<name>A0A2K5KJA8_CERAT</name>
<feature type="compositionally biased region" description="Polar residues" evidence="16">
    <location>
        <begin position="374"/>
        <end position="386"/>
    </location>
</feature>
<evidence type="ECO:0000256" key="15">
    <source>
        <dbReference type="PROSITE-ProRule" id="PRU00221"/>
    </source>
</evidence>
<feature type="region of interest" description="Disordered" evidence="16">
    <location>
        <begin position="348"/>
        <end position="396"/>
    </location>
</feature>
<feature type="region of interest" description="Disordered" evidence="16">
    <location>
        <begin position="456"/>
        <end position="480"/>
    </location>
</feature>
<dbReference type="FunFam" id="2.130.10.10:FF:000248">
    <property type="entry name" value="Chromatin assembly factor 1 subunit B"/>
    <property type="match status" value="1"/>
</dbReference>
<feature type="compositionally biased region" description="Basic and acidic residues" evidence="16">
    <location>
        <begin position="464"/>
        <end position="473"/>
    </location>
</feature>
<dbReference type="GO" id="GO:0006281">
    <property type="term" value="P:DNA repair"/>
    <property type="evidence" value="ECO:0007669"/>
    <property type="project" value="UniProtKB-KW"/>
</dbReference>
<comment type="subcellular location">
    <subcellularLocation>
        <location evidence="1">Nucleus</location>
    </subcellularLocation>
</comment>
<dbReference type="STRING" id="9531.ENSCATP00000000780"/>
<dbReference type="GO" id="GO:0005634">
    <property type="term" value="C:nucleus"/>
    <property type="evidence" value="ECO:0007669"/>
    <property type="project" value="UniProtKB-SubCell"/>
</dbReference>
<evidence type="ECO:0000256" key="3">
    <source>
        <dbReference type="ARBA" id="ARBA00022574"/>
    </source>
</evidence>
<comment type="similarity">
    <text evidence="2">Belongs to the WD repeat HIR1 family.</text>
</comment>
<feature type="domain" description="Chromatin assembly factor 1 subunit B C-terminal" evidence="17">
    <location>
        <begin position="416"/>
        <end position="466"/>
    </location>
</feature>
<dbReference type="GO" id="GO:0006335">
    <property type="term" value="P:DNA replication-dependent chromatin assembly"/>
    <property type="evidence" value="ECO:0007669"/>
    <property type="project" value="InterPro"/>
</dbReference>
<keyword evidence="4" id="KW-0235">DNA replication</keyword>
<feature type="domain" description="Chromatin assembly factor 1 subunit B C-terminal" evidence="17">
    <location>
        <begin position="366"/>
        <end position="409"/>
    </location>
</feature>